<protein>
    <recommendedName>
        <fullName evidence="1">Cohesin domain-containing protein</fullName>
    </recommendedName>
</protein>
<reference evidence="2 3" key="1">
    <citation type="journal article" date="2014" name="PLoS Genet.">
        <title>Phylogenetically driven sequencing of extremely halophilic archaea reveals strategies for static and dynamic osmo-response.</title>
        <authorList>
            <person name="Becker E.A."/>
            <person name="Seitzer P.M."/>
            <person name="Tritt A."/>
            <person name="Larsen D."/>
            <person name="Krusor M."/>
            <person name="Yao A.I."/>
            <person name="Wu D."/>
            <person name="Madern D."/>
            <person name="Eisen J.A."/>
            <person name="Darling A.E."/>
            <person name="Facciotti M.T."/>
        </authorList>
    </citation>
    <scope>NUCLEOTIDE SEQUENCE [LARGE SCALE GENOMIC DNA]</scope>
    <source>
        <strain evidence="2 3">JCM 13891</strain>
    </source>
</reference>
<gene>
    <name evidence="2" type="ORF">C477_15340</name>
</gene>
<dbReference type="GO" id="GO:0030246">
    <property type="term" value="F:carbohydrate binding"/>
    <property type="evidence" value="ECO:0007669"/>
    <property type="project" value="InterPro"/>
</dbReference>
<proteinExistence type="predicted"/>
<evidence type="ECO:0000313" key="3">
    <source>
        <dbReference type="Proteomes" id="UP000011657"/>
    </source>
</evidence>
<dbReference type="STRING" id="1227488.C477_15340"/>
<dbReference type="Pfam" id="PF00963">
    <property type="entry name" value="Cohesin"/>
    <property type="match status" value="1"/>
</dbReference>
<name>M0C168_9EURY</name>
<dbReference type="GO" id="GO:0000272">
    <property type="term" value="P:polysaccharide catabolic process"/>
    <property type="evidence" value="ECO:0007669"/>
    <property type="project" value="InterPro"/>
</dbReference>
<keyword evidence="3" id="KW-1185">Reference proteome</keyword>
<comment type="caution">
    <text evidence="2">The sequence shown here is derived from an EMBL/GenBank/DDBJ whole genome shotgun (WGS) entry which is preliminary data.</text>
</comment>
<dbReference type="eggNOG" id="arCOG06150">
    <property type="taxonomic scope" value="Archaea"/>
</dbReference>
<organism evidence="2 3">
    <name type="scientific">Haloterrigena salina JCM 13891</name>
    <dbReference type="NCBI Taxonomy" id="1227488"/>
    <lineage>
        <taxon>Archaea</taxon>
        <taxon>Methanobacteriati</taxon>
        <taxon>Methanobacteriota</taxon>
        <taxon>Stenosarchaea group</taxon>
        <taxon>Halobacteria</taxon>
        <taxon>Halobacteriales</taxon>
        <taxon>Natrialbaceae</taxon>
        <taxon>Haloterrigena</taxon>
    </lineage>
</organism>
<evidence type="ECO:0000313" key="2">
    <source>
        <dbReference type="EMBL" id="ELZ16418.1"/>
    </source>
</evidence>
<dbReference type="InterPro" id="IPR008965">
    <property type="entry name" value="CBM2/CBM3_carb-bd_dom_sf"/>
</dbReference>
<sequence length="237" mass="23669">MTMPSERLAAVFSAALAAAIACGLLLAPLAVVPAPAGAIDSATLLYFDSEGFNDDTTEIDVAPGETVTLDLVASTHGNPAGNGISGLSYAIEYDPDVLTVTDVQQGSMLAGGDEGGNATVDGDVEIDDEAGVITVEQERTPPGNGTTGTGPTATITLEVSEDAPTTDETLAIADDSAMFPSGYPVDPVERNATLVVDGAAGDESDGGLEDPVPGLTPLAGVAGLAGLGAALWLRARQ</sequence>
<dbReference type="EMBL" id="AOIS01000051">
    <property type="protein sequence ID" value="ELZ16418.1"/>
    <property type="molecule type" value="Genomic_DNA"/>
</dbReference>
<dbReference type="Gene3D" id="2.60.40.680">
    <property type="match status" value="1"/>
</dbReference>
<dbReference type="PROSITE" id="PS51257">
    <property type="entry name" value="PROKAR_LIPOPROTEIN"/>
    <property type="match status" value="1"/>
</dbReference>
<dbReference type="SUPFAM" id="SSF49384">
    <property type="entry name" value="Carbohydrate-binding domain"/>
    <property type="match status" value="1"/>
</dbReference>
<dbReference type="PATRIC" id="fig|1227488.3.peg.3055"/>
<dbReference type="AlphaFoldDB" id="M0C168"/>
<accession>M0C168</accession>
<dbReference type="InterPro" id="IPR002102">
    <property type="entry name" value="Cohesin_dom"/>
</dbReference>
<evidence type="ECO:0000259" key="1">
    <source>
        <dbReference type="Pfam" id="PF00963"/>
    </source>
</evidence>
<feature type="domain" description="Cohesin" evidence="1">
    <location>
        <begin position="60"/>
        <end position="182"/>
    </location>
</feature>
<dbReference type="Proteomes" id="UP000011657">
    <property type="component" value="Unassembled WGS sequence"/>
</dbReference>